<comment type="pathway">
    <text evidence="3">Protein modification; protein ubiquitination.</text>
</comment>
<evidence type="ECO:0000256" key="3">
    <source>
        <dbReference type="ARBA" id="ARBA00004906"/>
    </source>
</evidence>
<keyword evidence="9" id="KW-0812">Transmembrane</keyword>
<comment type="subcellular location">
    <subcellularLocation>
        <location evidence="2">Peroxisome membrane</location>
        <topology evidence="2">Multi-pass membrane protein</topology>
    </subcellularLocation>
</comment>
<dbReference type="EC" id="2.3.2.27" evidence="5"/>
<keyword evidence="16" id="KW-0472">Membrane</keyword>
<dbReference type="GO" id="GO:0061630">
    <property type="term" value="F:ubiquitin protein ligase activity"/>
    <property type="evidence" value="ECO:0007669"/>
    <property type="project" value="UniProtKB-EC"/>
</dbReference>
<evidence type="ECO:0000256" key="14">
    <source>
        <dbReference type="ARBA" id="ARBA00022927"/>
    </source>
</evidence>
<evidence type="ECO:0000313" key="24">
    <source>
        <dbReference type="Proteomes" id="UP000179920"/>
    </source>
</evidence>
<evidence type="ECO:0000256" key="5">
    <source>
        <dbReference type="ARBA" id="ARBA00012483"/>
    </source>
</evidence>
<dbReference type="OrthoDB" id="6270329at2759"/>
<dbReference type="AlphaFoldDB" id="A0A1K0G3F9"/>
<keyword evidence="17" id="KW-0576">Peroxisome</keyword>
<dbReference type="InterPro" id="IPR013083">
    <property type="entry name" value="Znf_RING/FYVE/PHD"/>
</dbReference>
<evidence type="ECO:0000256" key="16">
    <source>
        <dbReference type="ARBA" id="ARBA00023136"/>
    </source>
</evidence>
<dbReference type="PANTHER" id="PTHR23350">
    <property type="entry name" value="PEROXISOME ASSEMBLY PROTEIN 10"/>
    <property type="match status" value="1"/>
</dbReference>
<reference evidence="22" key="1">
    <citation type="submission" date="2016-04" db="EMBL/GenBank/DDBJ databases">
        <authorList>
            <person name="Evans L.H."/>
            <person name="Alamgir A."/>
            <person name="Owens N."/>
            <person name="Weber N.D."/>
            <person name="Virtaneva K."/>
            <person name="Barbian K."/>
            <person name="Babar A."/>
            <person name="Rosenke K."/>
        </authorList>
    </citation>
    <scope>NUCLEOTIDE SEQUENCE</scope>
    <source>
        <strain evidence="22">UB2112</strain>
    </source>
</reference>
<evidence type="ECO:0000313" key="22">
    <source>
        <dbReference type="EMBL" id="SAM81972.1"/>
    </source>
</evidence>
<comment type="catalytic activity">
    <reaction evidence="1">
        <text>S-ubiquitinyl-[E2 ubiquitin-conjugating enzyme]-L-cysteine + [acceptor protein]-L-lysine = [E2 ubiquitin-conjugating enzyme]-L-cysteine + N(6)-ubiquitinyl-[acceptor protein]-L-lysine.</text>
        <dbReference type="EC" id="2.3.2.27"/>
    </reaction>
</comment>
<reference evidence="23" key="3">
    <citation type="submission" date="2018-08" db="EMBL/GenBank/DDBJ databases">
        <authorList>
            <person name="Guldener U."/>
        </authorList>
    </citation>
    <scope>NUCLEOTIDE SEQUENCE</scope>
    <source>
        <strain evidence="23">UB2</strain>
    </source>
</reference>
<evidence type="ECO:0000256" key="20">
    <source>
        <dbReference type="SAM" id="MobiDB-lite"/>
    </source>
</evidence>
<feature type="compositionally biased region" description="Low complexity" evidence="20">
    <location>
        <begin position="10"/>
        <end position="32"/>
    </location>
</feature>
<keyword evidence="25" id="KW-1185">Reference proteome</keyword>
<evidence type="ECO:0000256" key="15">
    <source>
        <dbReference type="ARBA" id="ARBA00022989"/>
    </source>
</evidence>
<dbReference type="InterPro" id="IPR025654">
    <property type="entry name" value="PEX2/10"/>
</dbReference>
<keyword evidence="8" id="KW-0808">Transferase</keyword>
<keyword evidence="11 19" id="KW-0863">Zinc-finger</keyword>
<dbReference type="Gene3D" id="3.30.40.10">
    <property type="entry name" value="Zinc/RING finger domain, C3HC4 (zinc finger)"/>
    <property type="match status" value="1"/>
</dbReference>
<keyword evidence="10" id="KW-0479">Metal-binding</keyword>
<sequence length="455" mass="49984">MADNTPSPTPASASGSGTTASTTTTSSSSSAIPIPPPSTLKSGYRPQSRFSFPAAAQPEIVRAYQKDTYYKDLFTSQVSDVVRSLFGTRVQHSHLSSISLVGALGYYLLSTSSIPGMGDDRGGQTLGEEYVNCIPQDTRSGRIVTPSKRLAWILLHVLGPYSLTKLYAALRRYAVNTKERLDQQEARAKARARALDKPYHPTNPLQRRVVERLAGLMPPLETLQSQDGWLAYLSAAHLMLFYLGGKFYSLAQRLTGTRYISTIPKRQGYQPPSYEVLGVLLGIQLSVKLLMEVRSYRRSRKQQNPSSQEGSEKQTSSGSSAGGMNPSTTVVIDKNVFSHVSQPPKRLPSAAEESKGMVELLYAHLPDDDEEGSGEKEEVVVARMNTTAATSNATNTLQCTLCMDQRTPHKGTSAVTECGHCFDWNCITSWIAEKPECPLCRQPLQLHKILPIYNF</sequence>
<evidence type="ECO:0000256" key="8">
    <source>
        <dbReference type="ARBA" id="ARBA00022679"/>
    </source>
</evidence>
<evidence type="ECO:0000256" key="13">
    <source>
        <dbReference type="ARBA" id="ARBA00022833"/>
    </source>
</evidence>
<evidence type="ECO:0000256" key="9">
    <source>
        <dbReference type="ARBA" id="ARBA00022692"/>
    </source>
</evidence>
<name>A0A1K0G3F9_9BASI</name>
<proteinExistence type="inferred from homology"/>
<evidence type="ECO:0000256" key="18">
    <source>
        <dbReference type="ARBA" id="ARBA00041230"/>
    </source>
</evidence>
<feature type="region of interest" description="Disordered" evidence="20">
    <location>
        <begin position="1"/>
        <end position="46"/>
    </location>
</feature>
<dbReference type="PANTHER" id="PTHR23350:SF0">
    <property type="entry name" value="PEROXISOME BIOGENESIS FACTOR 10"/>
    <property type="match status" value="1"/>
</dbReference>
<keyword evidence="6" id="KW-0813">Transport</keyword>
<dbReference type="EMBL" id="LT558122">
    <property type="protein sequence ID" value="SAM81972.1"/>
    <property type="molecule type" value="Genomic_DNA"/>
</dbReference>
<evidence type="ECO:0000256" key="11">
    <source>
        <dbReference type="ARBA" id="ARBA00022771"/>
    </source>
</evidence>
<evidence type="ECO:0000256" key="10">
    <source>
        <dbReference type="ARBA" id="ARBA00022723"/>
    </source>
</evidence>
<evidence type="ECO:0000256" key="6">
    <source>
        <dbReference type="ARBA" id="ARBA00022448"/>
    </source>
</evidence>
<keyword evidence="15" id="KW-1133">Transmembrane helix</keyword>
<feature type="domain" description="RING-type" evidence="21">
    <location>
        <begin position="399"/>
        <end position="441"/>
    </location>
</feature>
<evidence type="ECO:0000256" key="12">
    <source>
        <dbReference type="ARBA" id="ARBA00022786"/>
    </source>
</evidence>
<evidence type="ECO:0000256" key="1">
    <source>
        <dbReference type="ARBA" id="ARBA00000900"/>
    </source>
</evidence>
<dbReference type="GO" id="GO:0016567">
    <property type="term" value="P:protein ubiquitination"/>
    <property type="evidence" value="ECO:0007669"/>
    <property type="project" value="UniProtKB-ARBA"/>
</dbReference>
<dbReference type="SUPFAM" id="SSF57850">
    <property type="entry name" value="RING/U-box"/>
    <property type="match status" value="1"/>
</dbReference>
<organism evidence="22 24">
    <name type="scientific">Ustilago bromivora</name>
    <dbReference type="NCBI Taxonomy" id="307758"/>
    <lineage>
        <taxon>Eukaryota</taxon>
        <taxon>Fungi</taxon>
        <taxon>Dikarya</taxon>
        <taxon>Basidiomycota</taxon>
        <taxon>Ustilaginomycotina</taxon>
        <taxon>Ustilaginomycetes</taxon>
        <taxon>Ustilaginales</taxon>
        <taxon>Ustilaginaceae</taxon>
        <taxon>Ustilago</taxon>
    </lineage>
</organism>
<dbReference type="InterPro" id="IPR006845">
    <property type="entry name" value="Pex_N"/>
</dbReference>
<evidence type="ECO:0000256" key="4">
    <source>
        <dbReference type="ARBA" id="ARBA00008704"/>
    </source>
</evidence>
<protein>
    <recommendedName>
        <fullName evidence="5">RING-type E3 ubiquitin transferase</fullName>
        <ecNumber evidence="5">2.3.2.27</ecNumber>
    </recommendedName>
    <alternativeName>
        <fullName evidence="18">Peroxin-10</fullName>
    </alternativeName>
</protein>
<keyword evidence="7" id="KW-0962">Peroxisome biogenesis</keyword>
<comment type="similarity">
    <text evidence="4">Belongs to the pex2/pex10/pex12 family.</text>
</comment>
<dbReference type="Pfam" id="PF13639">
    <property type="entry name" value="zf-RING_2"/>
    <property type="match status" value="1"/>
</dbReference>
<dbReference type="CDD" id="cd16527">
    <property type="entry name" value="RING-HC_PEX10"/>
    <property type="match status" value="1"/>
</dbReference>
<dbReference type="SMART" id="SM00184">
    <property type="entry name" value="RING"/>
    <property type="match status" value="1"/>
</dbReference>
<dbReference type="Pfam" id="PF04757">
    <property type="entry name" value="Pex2_Pex12"/>
    <property type="match status" value="1"/>
</dbReference>
<feature type="region of interest" description="Disordered" evidence="20">
    <location>
        <begin position="298"/>
        <end position="325"/>
    </location>
</feature>
<feature type="compositionally biased region" description="Polar residues" evidence="20">
    <location>
        <begin position="302"/>
        <end position="319"/>
    </location>
</feature>
<keyword evidence="14" id="KW-0653">Protein transport</keyword>
<dbReference type="GO" id="GO:0005778">
    <property type="term" value="C:peroxisomal membrane"/>
    <property type="evidence" value="ECO:0007669"/>
    <property type="project" value="UniProtKB-SubCell"/>
</dbReference>
<dbReference type="Proteomes" id="UP000658997">
    <property type="component" value="Unassembled WGS sequence"/>
</dbReference>
<dbReference type="GO" id="GO:0016562">
    <property type="term" value="P:protein import into peroxisome matrix, receptor recycling"/>
    <property type="evidence" value="ECO:0007669"/>
    <property type="project" value="UniProtKB-ARBA"/>
</dbReference>
<dbReference type="EMBL" id="ULHB01000006">
    <property type="protein sequence ID" value="SYW75368.1"/>
    <property type="molecule type" value="Genomic_DNA"/>
</dbReference>
<dbReference type="PROSITE" id="PS50089">
    <property type="entry name" value="ZF_RING_2"/>
    <property type="match status" value="1"/>
</dbReference>
<evidence type="ECO:0000313" key="23">
    <source>
        <dbReference type="EMBL" id="SYW75368.1"/>
    </source>
</evidence>
<evidence type="ECO:0000256" key="17">
    <source>
        <dbReference type="ARBA" id="ARBA00023140"/>
    </source>
</evidence>
<evidence type="ECO:0000313" key="25">
    <source>
        <dbReference type="Proteomes" id="UP000658997"/>
    </source>
</evidence>
<keyword evidence="12" id="KW-0833">Ubl conjugation pathway</keyword>
<dbReference type="Proteomes" id="UP000179920">
    <property type="component" value="Chromosome VI"/>
</dbReference>
<gene>
    <name evidence="23" type="ORF">UBRO2_00603</name>
    <name evidence="22" type="ORF">UBRO_04219</name>
</gene>
<evidence type="ECO:0000256" key="19">
    <source>
        <dbReference type="PROSITE-ProRule" id="PRU00175"/>
    </source>
</evidence>
<evidence type="ECO:0000259" key="21">
    <source>
        <dbReference type="PROSITE" id="PS50089"/>
    </source>
</evidence>
<reference evidence="24" key="2">
    <citation type="submission" date="2016-04" db="EMBL/GenBank/DDBJ databases">
        <authorList>
            <person name="Guldener U."/>
            <person name="Guldener U."/>
        </authorList>
    </citation>
    <scope>NUCLEOTIDE SEQUENCE [LARGE SCALE GENOMIC DNA]</scope>
    <source>
        <strain evidence="24">UB2112</strain>
    </source>
</reference>
<dbReference type="GO" id="GO:0008270">
    <property type="term" value="F:zinc ion binding"/>
    <property type="evidence" value="ECO:0007669"/>
    <property type="project" value="UniProtKB-KW"/>
</dbReference>
<dbReference type="InterPro" id="IPR001841">
    <property type="entry name" value="Znf_RING"/>
</dbReference>
<keyword evidence="13" id="KW-0862">Zinc</keyword>
<evidence type="ECO:0000256" key="2">
    <source>
        <dbReference type="ARBA" id="ARBA00004585"/>
    </source>
</evidence>
<accession>A0A1K0G3F9</accession>
<evidence type="ECO:0000256" key="7">
    <source>
        <dbReference type="ARBA" id="ARBA00022593"/>
    </source>
</evidence>